<organism evidence="1 2">
    <name type="scientific">Cedecea davisae DSM 4568</name>
    <dbReference type="NCBI Taxonomy" id="566551"/>
    <lineage>
        <taxon>Bacteria</taxon>
        <taxon>Pseudomonadati</taxon>
        <taxon>Pseudomonadota</taxon>
        <taxon>Gammaproteobacteria</taxon>
        <taxon>Enterobacterales</taxon>
        <taxon>Enterobacteriaceae</taxon>
        <taxon>Cedecea</taxon>
    </lineage>
</organism>
<proteinExistence type="predicted"/>
<reference evidence="1 2" key="1">
    <citation type="submission" date="2013-04" db="EMBL/GenBank/DDBJ databases">
        <authorList>
            <person name="Weinstock G."/>
            <person name="Sodergren E."/>
            <person name="Lobos E.A."/>
            <person name="Fulton L."/>
            <person name="Fulton R."/>
            <person name="Courtney L."/>
            <person name="Fronick C."/>
            <person name="O'Laughlin M."/>
            <person name="Godfrey J."/>
            <person name="Wilson R.M."/>
            <person name="Miner T."/>
            <person name="Farmer C."/>
            <person name="Delehaunty K."/>
            <person name="Cordes M."/>
            <person name="Minx P."/>
            <person name="Tomlinson C."/>
            <person name="Chen J."/>
            <person name="Wollam A."/>
            <person name="Pepin K.H."/>
            <person name="Palsikar V.B."/>
            <person name="Zhang X."/>
            <person name="Suruliraj S."/>
            <person name="Perna N.T."/>
            <person name="Plunkett G."/>
            <person name="Warren W."/>
            <person name="Mitreva M."/>
            <person name="Mardis E.R."/>
            <person name="Wilson R.K."/>
        </authorList>
    </citation>
    <scope>NUCLEOTIDE SEQUENCE [LARGE SCALE GENOMIC DNA]</scope>
    <source>
        <strain evidence="1 2">DSM 4568</strain>
    </source>
</reference>
<dbReference type="HOGENOM" id="CLU_1275798_0_0_6"/>
<evidence type="ECO:0000313" key="1">
    <source>
        <dbReference type="EMBL" id="EPF17865.1"/>
    </source>
</evidence>
<dbReference type="AlphaFoldDB" id="S3IY27"/>
<gene>
    <name evidence="1" type="ORF">HMPREF0201_01849</name>
</gene>
<comment type="caution">
    <text evidence="1">The sequence shown here is derived from an EMBL/GenBank/DDBJ whole genome shotgun (WGS) entry which is preliminary data.</text>
</comment>
<protein>
    <submittedName>
        <fullName evidence="1">Uncharacterized protein</fullName>
    </submittedName>
</protein>
<evidence type="ECO:0000313" key="2">
    <source>
        <dbReference type="Proteomes" id="UP000014585"/>
    </source>
</evidence>
<sequence>MFGQEKEVQPLFGHDIQRLGQRVITVRQGGMAVQIAAIPAGAVAECALVIKNDLMIGAQDVQFFKVYRGGERVKADIKPVAHRLRRTAFADDVINVQLPLSRRQVSGQRANGGPIRANRQHFFWFLQHNRSPQLLAAVVEVTVKMTRAQRGARQADCRGVFCYRKGVNNVAEGNFTGKNVHDLLLFLMDKSVRETGEDSVSVGCRKDDGEMNWPGE</sequence>
<accession>S3IY27</accession>
<dbReference type="Proteomes" id="UP000014585">
    <property type="component" value="Unassembled WGS sequence"/>
</dbReference>
<name>S3IY27_9ENTR</name>
<dbReference type="EMBL" id="ATDT01000010">
    <property type="protein sequence ID" value="EPF17865.1"/>
    <property type="molecule type" value="Genomic_DNA"/>
</dbReference>